<comment type="caution">
    <text evidence="3">The sequence shown here is derived from an EMBL/GenBank/DDBJ whole genome shotgun (WGS) entry which is preliminary data.</text>
</comment>
<proteinExistence type="predicted"/>
<feature type="compositionally biased region" description="Basic and acidic residues" evidence="2">
    <location>
        <begin position="82"/>
        <end position="98"/>
    </location>
</feature>
<name>A0AAU9WHB5_9CNID</name>
<feature type="region of interest" description="Disordered" evidence="2">
    <location>
        <begin position="73"/>
        <end position="131"/>
    </location>
</feature>
<gene>
    <name evidence="3" type="ORF">PMEA_00005788</name>
</gene>
<dbReference type="EMBL" id="CALNXJ010000014">
    <property type="protein sequence ID" value="CAH3114995.1"/>
    <property type="molecule type" value="Genomic_DNA"/>
</dbReference>
<keyword evidence="1" id="KW-0175">Coiled coil</keyword>
<keyword evidence="4" id="KW-1185">Reference proteome</keyword>
<organism evidence="3 4">
    <name type="scientific">Pocillopora meandrina</name>
    <dbReference type="NCBI Taxonomy" id="46732"/>
    <lineage>
        <taxon>Eukaryota</taxon>
        <taxon>Metazoa</taxon>
        <taxon>Cnidaria</taxon>
        <taxon>Anthozoa</taxon>
        <taxon>Hexacorallia</taxon>
        <taxon>Scleractinia</taxon>
        <taxon>Astrocoeniina</taxon>
        <taxon>Pocilloporidae</taxon>
        <taxon>Pocillopora</taxon>
    </lineage>
</organism>
<dbReference type="Proteomes" id="UP001159428">
    <property type="component" value="Unassembled WGS sequence"/>
</dbReference>
<sequence length="194" mass="22555">MCWTEEHDKGLVREIIAHTPFDGPTKKGTPAQGAKWNAVINKLLQIIETIFQELEKGLEILVEWEDATDFEQKQTAAQKKRAREEKMNAEEVRNRPMESRGANKRQGEEGAENSKGLKKRRSSGADTLEHLKERNERIDAIKHEEIELRREELRLQAAQQEAAIQQQQLQLEAQQRQFQQFQTMMLSITSKHKE</sequence>
<dbReference type="AlphaFoldDB" id="A0AAU9WHB5"/>
<reference evidence="3 4" key="1">
    <citation type="submission" date="2022-05" db="EMBL/GenBank/DDBJ databases">
        <authorList>
            <consortium name="Genoscope - CEA"/>
            <person name="William W."/>
        </authorList>
    </citation>
    <scope>NUCLEOTIDE SEQUENCE [LARGE SCALE GENOMIC DNA]</scope>
</reference>
<evidence type="ECO:0000256" key="1">
    <source>
        <dbReference type="SAM" id="Coils"/>
    </source>
</evidence>
<evidence type="ECO:0000256" key="2">
    <source>
        <dbReference type="SAM" id="MobiDB-lite"/>
    </source>
</evidence>
<evidence type="ECO:0000313" key="3">
    <source>
        <dbReference type="EMBL" id="CAH3114995.1"/>
    </source>
</evidence>
<feature type="coiled-coil region" evidence="1">
    <location>
        <begin position="131"/>
        <end position="184"/>
    </location>
</feature>
<protein>
    <submittedName>
        <fullName evidence="3">Uncharacterized protein</fullName>
    </submittedName>
</protein>
<evidence type="ECO:0000313" key="4">
    <source>
        <dbReference type="Proteomes" id="UP001159428"/>
    </source>
</evidence>
<accession>A0AAU9WHB5</accession>